<reference evidence="1 2" key="1">
    <citation type="submission" date="2015-12" db="EMBL/GenBank/DDBJ databases">
        <title>Draft genome of the nematode, Onchocerca flexuosa.</title>
        <authorList>
            <person name="Mitreva M."/>
        </authorList>
    </citation>
    <scope>NUCLEOTIDE SEQUENCE [LARGE SCALE GENOMIC DNA]</scope>
    <source>
        <strain evidence="1">Red Deer</strain>
    </source>
</reference>
<proteinExistence type="predicted"/>
<sequence>NVKNILAVTDQHKQLWQGSITKSRDGQRSRDELIVLGVLEDTNIQRPNYYEFEEKQNCGNQKSIRNKVMQ</sequence>
<dbReference type="EMBL" id="KZ269992">
    <property type="protein sequence ID" value="OZC09640.1"/>
    <property type="molecule type" value="Genomic_DNA"/>
</dbReference>
<protein>
    <submittedName>
        <fullName evidence="1">Uncharacterized protein</fullName>
    </submittedName>
</protein>
<keyword evidence="2" id="KW-1185">Reference proteome</keyword>
<evidence type="ECO:0000313" key="2">
    <source>
        <dbReference type="Proteomes" id="UP000242913"/>
    </source>
</evidence>
<dbReference type="AlphaFoldDB" id="A0A238BY26"/>
<organism evidence="1 2">
    <name type="scientific">Onchocerca flexuosa</name>
    <dbReference type="NCBI Taxonomy" id="387005"/>
    <lineage>
        <taxon>Eukaryota</taxon>
        <taxon>Metazoa</taxon>
        <taxon>Ecdysozoa</taxon>
        <taxon>Nematoda</taxon>
        <taxon>Chromadorea</taxon>
        <taxon>Rhabditida</taxon>
        <taxon>Spirurina</taxon>
        <taxon>Spiruromorpha</taxon>
        <taxon>Filarioidea</taxon>
        <taxon>Onchocercidae</taxon>
        <taxon>Onchocerca</taxon>
    </lineage>
</organism>
<evidence type="ECO:0000313" key="1">
    <source>
        <dbReference type="EMBL" id="OZC09640.1"/>
    </source>
</evidence>
<dbReference type="Proteomes" id="UP000242913">
    <property type="component" value="Unassembled WGS sequence"/>
</dbReference>
<accession>A0A238BY26</accession>
<feature type="non-terminal residue" evidence="1">
    <location>
        <position position="1"/>
    </location>
</feature>
<name>A0A238BY26_9BILA</name>
<gene>
    <name evidence="1" type="ORF">X798_03334</name>
</gene>